<dbReference type="Gene3D" id="1.25.40.20">
    <property type="entry name" value="Ankyrin repeat-containing domain"/>
    <property type="match status" value="1"/>
</dbReference>
<dbReference type="AlphaFoldDB" id="A0AAW7XJ99"/>
<reference evidence="2" key="1">
    <citation type="submission" date="2023-07" db="EMBL/GenBank/DDBJ databases">
        <title>Genome content predicts the carbon catabolic preferences of heterotrophic bacteria.</title>
        <authorList>
            <person name="Gralka M."/>
        </authorList>
    </citation>
    <scope>NUCLEOTIDE SEQUENCE</scope>
    <source>
        <strain evidence="2">I2M16</strain>
    </source>
</reference>
<dbReference type="EMBL" id="JAUOPG010000007">
    <property type="protein sequence ID" value="MDO6454130.1"/>
    <property type="molecule type" value="Genomic_DNA"/>
</dbReference>
<dbReference type="Proteomes" id="UP001169862">
    <property type="component" value="Unassembled WGS sequence"/>
</dbReference>
<organism evidence="2 3">
    <name type="scientific">Neptunomonas phycophila</name>
    <dbReference type="NCBI Taxonomy" id="1572645"/>
    <lineage>
        <taxon>Bacteria</taxon>
        <taxon>Pseudomonadati</taxon>
        <taxon>Pseudomonadota</taxon>
        <taxon>Gammaproteobacteria</taxon>
        <taxon>Oceanospirillales</taxon>
        <taxon>Oceanospirillaceae</taxon>
        <taxon>Neptunomonas</taxon>
    </lineage>
</organism>
<evidence type="ECO:0000313" key="3">
    <source>
        <dbReference type="Proteomes" id="UP001169862"/>
    </source>
</evidence>
<evidence type="ECO:0000313" key="2">
    <source>
        <dbReference type="EMBL" id="MDO6454130.1"/>
    </source>
</evidence>
<evidence type="ECO:0008006" key="4">
    <source>
        <dbReference type="Google" id="ProtNLM"/>
    </source>
</evidence>
<keyword evidence="1" id="KW-0040">ANK repeat</keyword>
<evidence type="ECO:0000256" key="1">
    <source>
        <dbReference type="PROSITE-ProRule" id="PRU00023"/>
    </source>
</evidence>
<dbReference type="PROSITE" id="PS50297">
    <property type="entry name" value="ANK_REP_REGION"/>
    <property type="match status" value="1"/>
</dbReference>
<comment type="caution">
    <text evidence="2">The sequence shown here is derived from an EMBL/GenBank/DDBJ whole genome shotgun (WGS) entry which is preliminary data.</text>
</comment>
<gene>
    <name evidence="2" type="ORF">Q4490_11220</name>
</gene>
<dbReference type="SUPFAM" id="SSF48403">
    <property type="entry name" value="Ankyrin repeat"/>
    <property type="match status" value="1"/>
</dbReference>
<proteinExistence type="predicted"/>
<dbReference type="InterPro" id="IPR036770">
    <property type="entry name" value="Ankyrin_rpt-contain_sf"/>
</dbReference>
<feature type="repeat" description="ANK" evidence="1">
    <location>
        <begin position="147"/>
        <end position="172"/>
    </location>
</feature>
<name>A0AAW7XJ99_9GAMM</name>
<dbReference type="SMART" id="SM00248">
    <property type="entry name" value="ANK"/>
    <property type="match status" value="2"/>
</dbReference>
<dbReference type="RefSeq" id="WP_303550619.1">
    <property type="nucleotide sequence ID" value="NZ_JAUOPG010000007.1"/>
</dbReference>
<protein>
    <recommendedName>
        <fullName evidence="4">Ankyrin repeat domain-containing protein</fullName>
    </recommendedName>
</protein>
<dbReference type="InterPro" id="IPR002110">
    <property type="entry name" value="Ankyrin_rpt"/>
</dbReference>
<dbReference type="PROSITE" id="PS50088">
    <property type="entry name" value="ANK_REPEAT"/>
    <property type="match status" value="1"/>
</dbReference>
<sequence>MLSLIKRHISQQRIDKTISVIEAGDLPALLKLLPKLDADWLNQPRANTPSLLELSIAAQQPTLVEQLINAGADPNQTGLKHESLLVLALQQPLQRLALITLLMKGGAKPQGLATVKACFDHCPEKELMLHLNRLEQYGVDLTLVDSQGNSALQYALASNNRELMHFLVSSGAPLPDEWPTTLDEELKAYLTRCAEDRRIRLMMLGP</sequence>
<accession>A0AAW7XJ99</accession>